<protein>
    <submittedName>
        <fullName evidence="2">Uncharacterized protein</fullName>
    </submittedName>
</protein>
<feature type="chain" id="PRO_5032753354" evidence="1">
    <location>
        <begin position="19"/>
        <end position="431"/>
    </location>
</feature>
<dbReference type="AlphaFoldDB" id="A0A841RI13"/>
<organism evidence="2 3">
    <name type="scientific">Spirochaeta isovalerica</name>
    <dbReference type="NCBI Taxonomy" id="150"/>
    <lineage>
        <taxon>Bacteria</taxon>
        <taxon>Pseudomonadati</taxon>
        <taxon>Spirochaetota</taxon>
        <taxon>Spirochaetia</taxon>
        <taxon>Spirochaetales</taxon>
        <taxon>Spirochaetaceae</taxon>
        <taxon>Spirochaeta</taxon>
    </lineage>
</organism>
<gene>
    <name evidence="2" type="ORF">HNR50_004092</name>
</gene>
<dbReference type="EMBL" id="JACHGJ010000011">
    <property type="protein sequence ID" value="MBB6482399.1"/>
    <property type="molecule type" value="Genomic_DNA"/>
</dbReference>
<evidence type="ECO:0000256" key="1">
    <source>
        <dbReference type="SAM" id="SignalP"/>
    </source>
</evidence>
<comment type="caution">
    <text evidence="2">The sequence shown here is derived from an EMBL/GenBank/DDBJ whole genome shotgun (WGS) entry which is preliminary data.</text>
</comment>
<accession>A0A841RI13</accession>
<name>A0A841RI13_9SPIO</name>
<feature type="signal peptide" evidence="1">
    <location>
        <begin position="1"/>
        <end position="18"/>
    </location>
</feature>
<evidence type="ECO:0000313" key="3">
    <source>
        <dbReference type="Proteomes" id="UP000587760"/>
    </source>
</evidence>
<dbReference type="RefSeq" id="WP_184748635.1">
    <property type="nucleotide sequence ID" value="NZ_JACHGJ010000011.1"/>
</dbReference>
<keyword evidence="1" id="KW-0732">Signal</keyword>
<dbReference type="Proteomes" id="UP000587760">
    <property type="component" value="Unassembled WGS sequence"/>
</dbReference>
<keyword evidence="3" id="KW-1185">Reference proteome</keyword>
<proteinExistence type="predicted"/>
<sequence>MKKIVLGLIVSTLVFGLAAQSRPFEVSKNSYDPFIAQKGGFESLFVNPAAMAGETDIFTWDIEGGMQGKKSTFDTIQLMMNNSELLSGESTAAELTPADAEQIMDLLAENMTDQTVQDLLASTSLDGSITTPEELIAYLENNEISETDATQIAQNIENDPAILEDAVNGLIGELKVNVEFTTKMGTLIKGFGIGIYGNAYSVLDAGQMGFDTLIAETGVKAGYGFNIGPFGIGVSGDFAMIGDFTGDGQGIALADIGGIMNHTMYYGYAWGIDAGMTFDILPSLTVGAVMTDIIGTYNYVGITTLENMMSGATPAKLSYDYKFDLDLDMGITWSPKIGSGKLLNFSFSADYYDFIGMFRTPPQNFQDVVDHMRFGAHMQLLSFINARAQYYQEYFTVGAGVDLLFLEVYGEFQFKQTFDDIGAAALVKLHF</sequence>
<evidence type="ECO:0000313" key="2">
    <source>
        <dbReference type="EMBL" id="MBB6482399.1"/>
    </source>
</evidence>
<reference evidence="2 3" key="1">
    <citation type="submission" date="2020-08" db="EMBL/GenBank/DDBJ databases">
        <title>Genomic Encyclopedia of Type Strains, Phase IV (KMG-IV): sequencing the most valuable type-strain genomes for metagenomic binning, comparative biology and taxonomic classification.</title>
        <authorList>
            <person name="Goeker M."/>
        </authorList>
    </citation>
    <scope>NUCLEOTIDE SEQUENCE [LARGE SCALE GENOMIC DNA]</scope>
    <source>
        <strain evidence="2 3">DSM 2461</strain>
    </source>
</reference>